<dbReference type="EC" id="2.1.1.-" evidence="6"/>
<protein>
    <recommendedName>
        <fullName evidence="6">Methyltransferase</fullName>
        <ecNumber evidence="6">2.1.1.-</ecNumber>
    </recommendedName>
</protein>
<name>A0AA38HIE8_9CUCU</name>
<reference evidence="8" key="1">
    <citation type="journal article" date="2023" name="G3 (Bethesda)">
        <title>Whole genome assemblies of Zophobas morio and Tenebrio molitor.</title>
        <authorList>
            <person name="Kaur S."/>
            <person name="Stinson S.A."/>
            <person name="diCenzo G.C."/>
        </authorList>
    </citation>
    <scope>NUCLEOTIDE SEQUENCE</scope>
    <source>
        <strain evidence="8">QUZm001</strain>
    </source>
</reference>
<keyword evidence="3 5" id="KW-0949">S-adenosyl-L-methionine</keyword>
<dbReference type="InterPro" id="IPR030384">
    <property type="entry name" value="MeTrfase_SMT"/>
</dbReference>
<evidence type="ECO:0000313" key="8">
    <source>
        <dbReference type="EMBL" id="KAJ3615724.1"/>
    </source>
</evidence>
<proteinExistence type="inferred from homology"/>
<dbReference type="CDD" id="cd02440">
    <property type="entry name" value="AdoMet_MTases"/>
    <property type="match status" value="1"/>
</dbReference>
<evidence type="ECO:0000256" key="4">
    <source>
        <dbReference type="ARBA" id="ARBA00038188"/>
    </source>
</evidence>
<dbReference type="InterPro" id="IPR013705">
    <property type="entry name" value="Sterol_MeTrfase_C"/>
</dbReference>
<dbReference type="Gene3D" id="3.40.50.150">
    <property type="entry name" value="Vaccinia Virus protein VP39"/>
    <property type="match status" value="1"/>
</dbReference>
<dbReference type="Pfam" id="PF08498">
    <property type="entry name" value="Sterol_MT_C"/>
    <property type="match status" value="1"/>
</dbReference>
<keyword evidence="2 5" id="KW-0808">Transferase</keyword>
<feature type="domain" description="SAM-dependent methyltransferase Erg6/SMT-type" evidence="7">
    <location>
        <begin position="48"/>
        <end position="340"/>
    </location>
</feature>
<evidence type="ECO:0000256" key="5">
    <source>
        <dbReference type="PROSITE-ProRule" id="PRU01022"/>
    </source>
</evidence>
<dbReference type="InterPro" id="IPR013216">
    <property type="entry name" value="Methyltransf_11"/>
</dbReference>
<accession>A0AA38HIE8</accession>
<evidence type="ECO:0000256" key="3">
    <source>
        <dbReference type="ARBA" id="ARBA00022691"/>
    </source>
</evidence>
<evidence type="ECO:0000313" key="9">
    <source>
        <dbReference type="Proteomes" id="UP001168821"/>
    </source>
</evidence>
<dbReference type="InterPro" id="IPR050447">
    <property type="entry name" value="Erg6_SMT_methyltransf"/>
</dbReference>
<dbReference type="AlphaFoldDB" id="A0AA38HIE8"/>
<organism evidence="8 9">
    <name type="scientific">Zophobas morio</name>
    <dbReference type="NCBI Taxonomy" id="2755281"/>
    <lineage>
        <taxon>Eukaryota</taxon>
        <taxon>Metazoa</taxon>
        <taxon>Ecdysozoa</taxon>
        <taxon>Arthropoda</taxon>
        <taxon>Hexapoda</taxon>
        <taxon>Insecta</taxon>
        <taxon>Pterygota</taxon>
        <taxon>Neoptera</taxon>
        <taxon>Endopterygota</taxon>
        <taxon>Coleoptera</taxon>
        <taxon>Polyphaga</taxon>
        <taxon>Cucujiformia</taxon>
        <taxon>Tenebrionidae</taxon>
        <taxon>Zophobas</taxon>
    </lineage>
</organism>
<comment type="caution">
    <text evidence="8">The sequence shown here is derived from an EMBL/GenBank/DDBJ whole genome shotgun (WGS) entry which is preliminary data.</text>
</comment>
<dbReference type="PANTHER" id="PTHR44068:SF1">
    <property type="entry name" value="HYPOTHETICAL LOC100005854"/>
    <property type="match status" value="1"/>
</dbReference>
<keyword evidence="1 5" id="KW-0489">Methyltransferase</keyword>
<evidence type="ECO:0000256" key="2">
    <source>
        <dbReference type="ARBA" id="ARBA00022679"/>
    </source>
</evidence>
<dbReference type="Pfam" id="PF08241">
    <property type="entry name" value="Methyltransf_11"/>
    <property type="match status" value="1"/>
</dbReference>
<dbReference type="PROSITE" id="PS51685">
    <property type="entry name" value="SAM_MT_ERG6_SMT"/>
    <property type="match status" value="1"/>
</dbReference>
<dbReference type="SUPFAM" id="SSF53335">
    <property type="entry name" value="S-adenosyl-L-methionine-dependent methyltransferases"/>
    <property type="match status" value="1"/>
</dbReference>
<dbReference type="Proteomes" id="UP001168821">
    <property type="component" value="Unassembled WGS sequence"/>
</dbReference>
<dbReference type="InterPro" id="IPR029063">
    <property type="entry name" value="SAM-dependent_MTases_sf"/>
</dbReference>
<evidence type="ECO:0000259" key="7">
    <source>
        <dbReference type="PROSITE" id="PS51685"/>
    </source>
</evidence>
<sequence>MLPPKDGSTSKEKEYDFQQRYNLKYYINLSQETEESRVSNYEEIVNTYYNMCTDFYEYGWGKCFHFAPQAKSETFKEAMMRHEHYLAFKLEMRKEKDFKYLDVGCGVGGPARAISRLTGAHIVGLNNNEHQIYRAIKYTAFENLQSKCSFLKGDFHNLPFEDCSFDGAYAIEATCHAKNLENVYSEIYRVLKPGAKFVFYEWALTDKFSSSVLEHVRIKRDIEIGNGVPNLHSVDAVIKSVKVAGFKVLEYEDVAYNTDERFVFPWYYSLQGRFSFAQFRHTASGRRLTHFVATIGEKLGLLPRGTRDVHSILLTAADSLVAGGLKGIFTPLLRITAIKDVE</sequence>
<evidence type="ECO:0000256" key="1">
    <source>
        <dbReference type="ARBA" id="ARBA00022603"/>
    </source>
</evidence>
<gene>
    <name evidence="8" type="ORF">Zmor_012353</name>
</gene>
<dbReference type="GO" id="GO:0032259">
    <property type="term" value="P:methylation"/>
    <property type="evidence" value="ECO:0007669"/>
    <property type="project" value="UniProtKB-KW"/>
</dbReference>
<dbReference type="GO" id="GO:0005783">
    <property type="term" value="C:endoplasmic reticulum"/>
    <property type="evidence" value="ECO:0007669"/>
    <property type="project" value="TreeGrafter"/>
</dbReference>
<comment type="similarity">
    <text evidence="4 5 6">Belongs to the class I-like SAM-binding methyltransferase superfamily. Erg6/SMT family.</text>
</comment>
<dbReference type="EMBL" id="JALNTZ010003929">
    <property type="protein sequence ID" value="KAJ3615724.1"/>
    <property type="molecule type" value="Genomic_DNA"/>
</dbReference>
<dbReference type="GO" id="GO:0016126">
    <property type="term" value="P:sterol biosynthetic process"/>
    <property type="evidence" value="ECO:0007669"/>
    <property type="project" value="TreeGrafter"/>
</dbReference>
<dbReference type="GO" id="GO:0003838">
    <property type="term" value="F:sterol 24-C-methyltransferase activity"/>
    <property type="evidence" value="ECO:0007669"/>
    <property type="project" value="TreeGrafter"/>
</dbReference>
<dbReference type="PANTHER" id="PTHR44068">
    <property type="entry name" value="ZGC:194242"/>
    <property type="match status" value="1"/>
</dbReference>
<keyword evidence="9" id="KW-1185">Reference proteome</keyword>
<evidence type="ECO:0000256" key="6">
    <source>
        <dbReference type="RuleBase" id="RU362025"/>
    </source>
</evidence>